<feature type="region of interest" description="Disordered" evidence="1">
    <location>
        <begin position="1"/>
        <end position="77"/>
    </location>
</feature>
<proteinExistence type="predicted"/>
<protein>
    <submittedName>
        <fullName evidence="2">Uncharacterized protein</fullName>
    </submittedName>
</protein>
<feature type="compositionally biased region" description="Basic residues" evidence="1">
    <location>
        <begin position="62"/>
        <end position="77"/>
    </location>
</feature>
<accession>A0A6J4SL63</accession>
<evidence type="ECO:0000313" key="2">
    <source>
        <dbReference type="EMBL" id="CAA9496673.1"/>
    </source>
</evidence>
<gene>
    <name evidence="2" type="ORF">AVDCRST_MAG30-1680</name>
</gene>
<dbReference type="EMBL" id="CADCVS010000226">
    <property type="protein sequence ID" value="CAA9496673.1"/>
    <property type="molecule type" value="Genomic_DNA"/>
</dbReference>
<reference evidence="2" key="1">
    <citation type="submission" date="2020-02" db="EMBL/GenBank/DDBJ databases">
        <authorList>
            <person name="Meier V. D."/>
        </authorList>
    </citation>
    <scope>NUCLEOTIDE SEQUENCE</scope>
    <source>
        <strain evidence="2">AVDCRST_MAG30</strain>
    </source>
</reference>
<feature type="compositionally biased region" description="Basic and acidic residues" evidence="1">
    <location>
        <begin position="1"/>
        <end position="10"/>
    </location>
</feature>
<feature type="non-terminal residue" evidence="2">
    <location>
        <position position="1"/>
    </location>
</feature>
<evidence type="ECO:0000256" key="1">
    <source>
        <dbReference type="SAM" id="MobiDB-lite"/>
    </source>
</evidence>
<dbReference type="AlphaFoldDB" id="A0A6J4SL63"/>
<organism evidence="2">
    <name type="scientific">uncultured Solirubrobacteraceae bacterium</name>
    <dbReference type="NCBI Taxonomy" id="1162706"/>
    <lineage>
        <taxon>Bacteria</taxon>
        <taxon>Bacillati</taxon>
        <taxon>Actinomycetota</taxon>
        <taxon>Thermoleophilia</taxon>
        <taxon>Solirubrobacterales</taxon>
        <taxon>Solirubrobacteraceae</taxon>
        <taxon>environmental samples</taxon>
    </lineage>
</organism>
<sequence>ESTDRREAPRGSRRVRRRSRRGRGSGEPCGRRLAGPRAGTPSRDRRARRGDPQSRGSGSGHGRARPARRRRSARPRV</sequence>
<name>A0A6J4SL63_9ACTN</name>
<feature type="compositionally biased region" description="Basic residues" evidence="1">
    <location>
        <begin position="11"/>
        <end position="23"/>
    </location>
</feature>
<feature type="non-terminal residue" evidence="2">
    <location>
        <position position="77"/>
    </location>
</feature>